<keyword evidence="2" id="KW-0812">Transmembrane</keyword>
<reference evidence="3 4" key="1">
    <citation type="submission" date="2019-08" db="EMBL/GenBank/DDBJ databases">
        <title>The genome sequence of a newly discovered highly antifungal drug resistant Aspergillus species, Aspergillus tanneri NIH 1004.</title>
        <authorList>
            <person name="Mounaud S."/>
            <person name="Singh I."/>
            <person name="Joardar V."/>
            <person name="Pakala S."/>
            <person name="Pakala S."/>
            <person name="Venepally P."/>
            <person name="Chung J.K."/>
            <person name="Losada L."/>
            <person name="Nierman W.C."/>
        </authorList>
    </citation>
    <scope>NUCLEOTIDE SEQUENCE [LARGE SCALE GENOMIC DNA]</scope>
    <source>
        <strain evidence="3 4">NIH1004</strain>
    </source>
</reference>
<keyword evidence="2" id="KW-1133">Transmembrane helix</keyword>
<proteinExistence type="predicted"/>
<evidence type="ECO:0000313" key="3">
    <source>
        <dbReference type="EMBL" id="KAA8650716.1"/>
    </source>
</evidence>
<dbReference type="GeneID" id="54326106"/>
<dbReference type="AlphaFoldDB" id="A0A5M9MXM2"/>
<dbReference type="OrthoDB" id="5373426at2759"/>
<protein>
    <submittedName>
        <fullName evidence="3">Uncharacterized protein</fullName>
    </submittedName>
</protein>
<comment type="caution">
    <text evidence="3">The sequence shown here is derived from an EMBL/GenBank/DDBJ whole genome shotgun (WGS) entry which is preliminary data.</text>
</comment>
<dbReference type="RefSeq" id="XP_033430077.1">
    <property type="nucleotide sequence ID" value="XM_033568082.1"/>
</dbReference>
<name>A0A5M9MXM2_9EURO</name>
<feature type="compositionally biased region" description="Polar residues" evidence="1">
    <location>
        <begin position="1"/>
        <end position="17"/>
    </location>
</feature>
<organism evidence="3 4">
    <name type="scientific">Aspergillus tanneri</name>
    <dbReference type="NCBI Taxonomy" id="1220188"/>
    <lineage>
        <taxon>Eukaryota</taxon>
        <taxon>Fungi</taxon>
        <taxon>Dikarya</taxon>
        <taxon>Ascomycota</taxon>
        <taxon>Pezizomycotina</taxon>
        <taxon>Eurotiomycetes</taxon>
        <taxon>Eurotiomycetidae</taxon>
        <taxon>Eurotiales</taxon>
        <taxon>Aspergillaceae</taxon>
        <taxon>Aspergillus</taxon>
        <taxon>Aspergillus subgen. Circumdati</taxon>
    </lineage>
</organism>
<keyword evidence="2" id="KW-0472">Membrane</keyword>
<feature type="transmembrane region" description="Helical" evidence="2">
    <location>
        <begin position="42"/>
        <end position="62"/>
    </location>
</feature>
<gene>
    <name evidence="3" type="ORF">ATNIH1004_003404</name>
</gene>
<evidence type="ECO:0000256" key="1">
    <source>
        <dbReference type="SAM" id="MobiDB-lite"/>
    </source>
</evidence>
<feature type="region of interest" description="Disordered" evidence="1">
    <location>
        <begin position="1"/>
        <end position="29"/>
    </location>
</feature>
<evidence type="ECO:0000256" key="2">
    <source>
        <dbReference type="SAM" id="Phobius"/>
    </source>
</evidence>
<sequence length="420" mass="46981">MNETAASPFSGMQQNHRQPQRRGPIEGPNGRRLIRRVTWRSSTYKLMASLWVLGVLYIVWLIRDIFYLPFTPSTSNPAVAANDWLAQFVGRQGCGISSLSLYQPPQDSDSHIPSKSYCQTKDSLLSAMSNGGRHGFDASYTSQGCLYHWYTSSQVCDILHKFDGVVFVGDKSLADVYAGLNILLRENMEVGSLKEWQIDEELGYKCSCDSQFTDASCLPLRIASSDELYEQEGKTTQSPYICPTREHFNAYPFLSHPMRLVSDADQTCHSGIYHSFVTTTGSPASKSHHENFRQFITEAGEKKKPIPVIHSLSLSTSYSLPIAKDSMDEWVALARSSGRTTPFLWVGPTAPGHQRPPGDNVHAKSWQYTLDTTKAAHSRQMDVLGMYNATLQADSWDGVHYGEKVALMQAMMIINWLSVI</sequence>
<accession>A0A5M9MXM2</accession>
<dbReference type="EMBL" id="QUQM01000001">
    <property type="protein sequence ID" value="KAA8650716.1"/>
    <property type="molecule type" value="Genomic_DNA"/>
</dbReference>
<dbReference type="VEuPathDB" id="FungiDB:EYZ11_011091"/>
<evidence type="ECO:0000313" key="4">
    <source>
        <dbReference type="Proteomes" id="UP000324241"/>
    </source>
</evidence>
<dbReference type="Proteomes" id="UP000324241">
    <property type="component" value="Unassembled WGS sequence"/>
</dbReference>